<organism evidence="5 6">
    <name type="scientific">Chitinophaga flava</name>
    <dbReference type="NCBI Taxonomy" id="2259036"/>
    <lineage>
        <taxon>Bacteria</taxon>
        <taxon>Pseudomonadati</taxon>
        <taxon>Bacteroidota</taxon>
        <taxon>Chitinophagia</taxon>
        <taxon>Chitinophagales</taxon>
        <taxon>Chitinophagaceae</taxon>
        <taxon>Chitinophaga</taxon>
    </lineage>
</organism>
<keyword evidence="2" id="KW-0238">DNA-binding</keyword>
<keyword evidence="6" id="KW-1185">Reference proteome</keyword>
<evidence type="ECO:0000256" key="1">
    <source>
        <dbReference type="ARBA" id="ARBA00023015"/>
    </source>
</evidence>
<feature type="domain" description="HTH araC/xylS-type" evidence="4">
    <location>
        <begin position="37"/>
        <end position="118"/>
    </location>
</feature>
<keyword evidence="1" id="KW-0805">Transcription regulation</keyword>
<protein>
    <recommendedName>
        <fullName evidence="4">HTH araC/xylS-type domain-containing protein</fullName>
    </recommendedName>
</protein>
<dbReference type="AlphaFoldDB" id="A0A365XUG8"/>
<dbReference type="InterPro" id="IPR009057">
    <property type="entry name" value="Homeodomain-like_sf"/>
</dbReference>
<evidence type="ECO:0000259" key="4">
    <source>
        <dbReference type="PROSITE" id="PS01124"/>
    </source>
</evidence>
<keyword evidence="3" id="KW-0804">Transcription</keyword>
<dbReference type="SUPFAM" id="SSF46689">
    <property type="entry name" value="Homeodomain-like"/>
    <property type="match status" value="1"/>
</dbReference>
<evidence type="ECO:0000256" key="3">
    <source>
        <dbReference type="ARBA" id="ARBA00023163"/>
    </source>
</evidence>
<proteinExistence type="predicted"/>
<evidence type="ECO:0000313" key="5">
    <source>
        <dbReference type="EMBL" id="RBL90002.1"/>
    </source>
</evidence>
<evidence type="ECO:0000256" key="2">
    <source>
        <dbReference type="ARBA" id="ARBA00023125"/>
    </source>
</evidence>
<dbReference type="PANTHER" id="PTHR43280:SF28">
    <property type="entry name" value="HTH-TYPE TRANSCRIPTIONAL ACTIVATOR RHAS"/>
    <property type="match status" value="1"/>
</dbReference>
<dbReference type="SMART" id="SM00342">
    <property type="entry name" value="HTH_ARAC"/>
    <property type="match status" value="1"/>
</dbReference>
<name>A0A365XUG8_9BACT</name>
<dbReference type="OrthoDB" id="952277at2"/>
<dbReference type="PROSITE" id="PS01124">
    <property type="entry name" value="HTH_ARAC_FAMILY_2"/>
    <property type="match status" value="1"/>
</dbReference>
<gene>
    <name evidence="5" type="ORF">DF182_26375</name>
</gene>
<accession>A0A365XUG8</accession>
<dbReference type="RefSeq" id="WP_113618752.1">
    <property type="nucleotide sequence ID" value="NZ_QFFJ01000002.1"/>
</dbReference>
<dbReference type="InterPro" id="IPR018060">
    <property type="entry name" value="HTH_AraC"/>
</dbReference>
<reference evidence="5 6" key="1">
    <citation type="submission" date="2018-05" db="EMBL/GenBank/DDBJ databases">
        <title>Chitinophaga sp. K3CV102501T nov., isolated from isolated from a monsoon evergreen broad-leaved forest soil.</title>
        <authorList>
            <person name="Lv Y."/>
        </authorList>
    </citation>
    <scope>NUCLEOTIDE SEQUENCE [LARGE SCALE GENOMIC DNA]</scope>
    <source>
        <strain evidence="5 6">GDMCC 1.1325</strain>
    </source>
</reference>
<dbReference type="GO" id="GO:0003700">
    <property type="term" value="F:DNA-binding transcription factor activity"/>
    <property type="evidence" value="ECO:0007669"/>
    <property type="project" value="InterPro"/>
</dbReference>
<dbReference type="Pfam" id="PF12833">
    <property type="entry name" value="HTH_18"/>
    <property type="match status" value="1"/>
</dbReference>
<sequence length="133" mass="15086">MQHTTPTPEAIALAIKQQAETIYAGDFSFPKDFSLAQQLTQALQLDYSILCQTFLAKENITLEKYIENLRIEKIKELLVYSNDTLPQIATKLGFLHARQMAAHFKAHTGLNTGYFKEIRKSRLSIKDMPGKPS</sequence>
<dbReference type="Gene3D" id="1.10.10.60">
    <property type="entry name" value="Homeodomain-like"/>
    <property type="match status" value="1"/>
</dbReference>
<dbReference type="Proteomes" id="UP000253410">
    <property type="component" value="Unassembled WGS sequence"/>
</dbReference>
<evidence type="ECO:0000313" key="6">
    <source>
        <dbReference type="Proteomes" id="UP000253410"/>
    </source>
</evidence>
<dbReference type="EMBL" id="QFFJ01000002">
    <property type="protein sequence ID" value="RBL90002.1"/>
    <property type="molecule type" value="Genomic_DNA"/>
</dbReference>
<comment type="caution">
    <text evidence="5">The sequence shown here is derived from an EMBL/GenBank/DDBJ whole genome shotgun (WGS) entry which is preliminary data.</text>
</comment>
<dbReference type="PANTHER" id="PTHR43280">
    <property type="entry name" value="ARAC-FAMILY TRANSCRIPTIONAL REGULATOR"/>
    <property type="match status" value="1"/>
</dbReference>
<dbReference type="GO" id="GO:0043565">
    <property type="term" value="F:sequence-specific DNA binding"/>
    <property type="evidence" value="ECO:0007669"/>
    <property type="project" value="InterPro"/>
</dbReference>